<feature type="region of interest" description="Disordered" evidence="9">
    <location>
        <begin position="1"/>
        <end position="21"/>
    </location>
</feature>
<protein>
    <recommendedName>
        <fullName evidence="2">histone acetyltransferase</fullName>
        <ecNumber evidence="2">2.3.1.48</ecNumber>
    </recommendedName>
</protein>
<dbReference type="GO" id="GO:0000123">
    <property type="term" value="C:histone acetyltransferase complex"/>
    <property type="evidence" value="ECO:0007669"/>
    <property type="project" value="TreeGrafter"/>
</dbReference>
<organism evidence="11 12">
    <name type="scientific">Panagrolaimus davidi</name>
    <dbReference type="NCBI Taxonomy" id="227884"/>
    <lineage>
        <taxon>Eukaryota</taxon>
        <taxon>Metazoa</taxon>
        <taxon>Ecdysozoa</taxon>
        <taxon>Nematoda</taxon>
        <taxon>Chromadorea</taxon>
        <taxon>Rhabditida</taxon>
        <taxon>Tylenchina</taxon>
        <taxon>Panagrolaimomorpha</taxon>
        <taxon>Panagrolaimoidea</taxon>
        <taxon>Panagrolaimidae</taxon>
        <taxon>Panagrolaimus</taxon>
    </lineage>
</organism>
<evidence type="ECO:0000256" key="6">
    <source>
        <dbReference type="ARBA" id="ARBA00023163"/>
    </source>
</evidence>
<evidence type="ECO:0000256" key="1">
    <source>
        <dbReference type="ARBA" id="ARBA00004123"/>
    </source>
</evidence>
<dbReference type="WBParaSite" id="PDA_v2.g10008.t1">
    <property type="protein sequence ID" value="PDA_v2.g10008.t1"/>
    <property type="gene ID" value="PDA_v2.g10008"/>
</dbReference>
<dbReference type="InterPro" id="IPR003101">
    <property type="entry name" value="KIX_dom"/>
</dbReference>
<keyword evidence="4" id="KW-0156">Chromatin regulator</keyword>
<name>A0A914NX21_9BILA</name>
<keyword evidence="7" id="KW-0539">Nucleus</keyword>
<dbReference type="Pfam" id="PF02172">
    <property type="entry name" value="KIX"/>
    <property type="match status" value="1"/>
</dbReference>
<comment type="subcellular location">
    <subcellularLocation>
        <location evidence="1">Nucleus</location>
    </subcellularLocation>
</comment>
<dbReference type="GO" id="GO:0004402">
    <property type="term" value="F:histone acetyltransferase activity"/>
    <property type="evidence" value="ECO:0007669"/>
    <property type="project" value="InterPro"/>
</dbReference>
<keyword evidence="5" id="KW-0805">Transcription regulation</keyword>
<evidence type="ECO:0000256" key="5">
    <source>
        <dbReference type="ARBA" id="ARBA00023015"/>
    </source>
</evidence>
<dbReference type="AlphaFoldDB" id="A0A914NX21"/>
<accession>A0A914NX21</accession>
<dbReference type="PROSITE" id="PS50952">
    <property type="entry name" value="KIX"/>
    <property type="match status" value="1"/>
</dbReference>
<evidence type="ECO:0000256" key="8">
    <source>
        <dbReference type="ARBA" id="ARBA00048017"/>
    </source>
</evidence>
<evidence type="ECO:0000256" key="4">
    <source>
        <dbReference type="ARBA" id="ARBA00022853"/>
    </source>
</evidence>
<feature type="domain" description="KIX" evidence="10">
    <location>
        <begin position="16"/>
        <end position="95"/>
    </location>
</feature>
<dbReference type="InterPro" id="IPR013178">
    <property type="entry name" value="Histone_AcTrfase_Rtt109/CBP"/>
</dbReference>
<dbReference type="GO" id="GO:0003713">
    <property type="term" value="F:transcription coactivator activity"/>
    <property type="evidence" value="ECO:0007669"/>
    <property type="project" value="TreeGrafter"/>
</dbReference>
<evidence type="ECO:0000256" key="9">
    <source>
        <dbReference type="SAM" id="MobiDB-lite"/>
    </source>
</evidence>
<proteinExistence type="predicted"/>
<dbReference type="PANTHER" id="PTHR13808">
    <property type="entry name" value="CBP/P300-RELATED"/>
    <property type="match status" value="1"/>
</dbReference>
<dbReference type="GO" id="GO:0005634">
    <property type="term" value="C:nucleus"/>
    <property type="evidence" value="ECO:0007669"/>
    <property type="project" value="UniProtKB-SubCell"/>
</dbReference>
<dbReference type="GO" id="GO:0045944">
    <property type="term" value="P:positive regulation of transcription by RNA polymerase II"/>
    <property type="evidence" value="ECO:0007669"/>
    <property type="project" value="TreeGrafter"/>
</dbReference>
<dbReference type="Proteomes" id="UP000887578">
    <property type="component" value="Unplaced"/>
</dbReference>
<dbReference type="InterPro" id="IPR036529">
    <property type="entry name" value="KIX_dom_sf"/>
</dbReference>
<dbReference type="SUPFAM" id="SSF47040">
    <property type="entry name" value="Kix domain of CBP (creb binding protein)"/>
    <property type="match status" value="1"/>
</dbReference>
<evidence type="ECO:0000313" key="11">
    <source>
        <dbReference type="Proteomes" id="UP000887578"/>
    </source>
</evidence>
<evidence type="ECO:0000313" key="12">
    <source>
        <dbReference type="WBParaSite" id="PDA_v2.g10008.t1"/>
    </source>
</evidence>
<reference evidence="12" key="1">
    <citation type="submission" date="2022-11" db="UniProtKB">
        <authorList>
            <consortium name="WormBaseParasite"/>
        </authorList>
    </citation>
    <scope>IDENTIFICATION</scope>
</reference>
<dbReference type="EC" id="2.3.1.48" evidence="2"/>
<dbReference type="GO" id="GO:0031490">
    <property type="term" value="F:chromatin DNA binding"/>
    <property type="evidence" value="ECO:0007669"/>
    <property type="project" value="TreeGrafter"/>
</dbReference>
<keyword evidence="6" id="KW-0804">Transcription</keyword>
<evidence type="ECO:0000256" key="2">
    <source>
        <dbReference type="ARBA" id="ARBA00013184"/>
    </source>
</evidence>
<evidence type="ECO:0000259" key="10">
    <source>
        <dbReference type="PROSITE" id="PS50952"/>
    </source>
</evidence>
<dbReference type="PANTHER" id="PTHR13808:SF1">
    <property type="entry name" value="HISTONE ACETYLTRANSFERASE"/>
    <property type="match status" value="1"/>
</dbReference>
<dbReference type="Gene3D" id="1.10.246.20">
    <property type="entry name" value="Coactivator CBP, KIX domain"/>
    <property type="match status" value="1"/>
</dbReference>
<keyword evidence="3" id="KW-0808">Transferase</keyword>
<comment type="catalytic activity">
    <reaction evidence="8">
        <text>L-lysyl-[protein] + acetyl-CoA = N(6)-acetyl-L-lysyl-[protein] + CoA + H(+)</text>
        <dbReference type="Rhea" id="RHEA:45948"/>
        <dbReference type="Rhea" id="RHEA-COMP:9752"/>
        <dbReference type="Rhea" id="RHEA-COMP:10731"/>
        <dbReference type="ChEBI" id="CHEBI:15378"/>
        <dbReference type="ChEBI" id="CHEBI:29969"/>
        <dbReference type="ChEBI" id="CHEBI:57287"/>
        <dbReference type="ChEBI" id="CHEBI:57288"/>
        <dbReference type="ChEBI" id="CHEBI:61930"/>
        <dbReference type="EC" id="2.3.1.48"/>
    </reaction>
</comment>
<dbReference type="GO" id="GO:0005667">
    <property type="term" value="C:transcription regulator complex"/>
    <property type="evidence" value="ECO:0007669"/>
    <property type="project" value="TreeGrafter"/>
</dbReference>
<evidence type="ECO:0000256" key="7">
    <source>
        <dbReference type="ARBA" id="ARBA00023242"/>
    </source>
</evidence>
<keyword evidence="11" id="KW-1185">Reference proteome</keyword>
<evidence type="ECO:0000256" key="3">
    <source>
        <dbReference type="ARBA" id="ARBA00022679"/>
    </source>
</evidence>
<sequence length="117" mass="13703">MTFDIVGSLPTPDPPALSKPWHQSVNKDLRNHIVGKIVKEIFPSIDSAAMQDQRIKDLILYARKVEKERFETASDKEEYYYLLAEHIYKIRKYLQEKKNRRLEQSQRSGDDPSLPSL</sequence>